<gene>
    <name evidence="2" type="ORF">SBA1_360009</name>
</gene>
<protein>
    <submittedName>
        <fullName evidence="2">Uncharacterized protein</fullName>
    </submittedName>
</protein>
<dbReference type="AlphaFoldDB" id="A0A2U3KP78"/>
<dbReference type="Proteomes" id="UP000238701">
    <property type="component" value="Unassembled WGS sequence"/>
</dbReference>
<sequence>MKKLLIVIALLFAMPSFADDLDQYIQLLKSDLKAGAKDYVTQGMVTFTPEEAKRFWPIWDSYMAERGKFFDARLALLMDYADNYDKMTDAKAQELLNRRFEQLKLRNQLDQKYRPQFATALSPRRLVRFYQI</sequence>
<keyword evidence="1" id="KW-0732">Signal</keyword>
<name>A0A2U3KP78_9BACT</name>
<dbReference type="EMBL" id="OMOD01000129">
    <property type="protein sequence ID" value="SPF41412.1"/>
    <property type="molecule type" value="Genomic_DNA"/>
</dbReference>
<accession>A0A2U3KP78</accession>
<organism evidence="2 3">
    <name type="scientific">Candidatus Sulfotelmatobacter kueseliae</name>
    <dbReference type="NCBI Taxonomy" id="2042962"/>
    <lineage>
        <taxon>Bacteria</taxon>
        <taxon>Pseudomonadati</taxon>
        <taxon>Acidobacteriota</taxon>
        <taxon>Terriglobia</taxon>
        <taxon>Terriglobales</taxon>
        <taxon>Candidatus Korobacteraceae</taxon>
        <taxon>Candidatus Sulfotelmatobacter</taxon>
    </lineage>
</organism>
<reference evidence="3" key="1">
    <citation type="submission" date="2018-02" db="EMBL/GenBank/DDBJ databases">
        <authorList>
            <person name="Hausmann B."/>
        </authorList>
    </citation>
    <scope>NUCLEOTIDE SEQUENCE [LARGE SCALE GENOMIC DNA]</scope>
    <source>
        <strain evidence="3">Peat soil MAG SbA1</strain>
    </source>
</reference>
<dbReference type="OrthoDB" id="9153342at2"/>
<proteinExistence type="predicted"/>
<feature type="signal peptide" evidence="1">
    <location>
        <begin position="1"/>
        <end position="18"/>
    </location>
</feature>
<feature type="chain" id="PRO_5015577063" evidence="1">
    <location>
        <begin position="19"/>
        <end position="132"/>
    </location>
</feature>
<evidence type="ECO:0000256" key="1">
    <source>
        <dbReference type="SAM" id="SignalP"/>
    </source>
</evidence>
<evidence type="ECO:0000313" key="3">
    <source>
        <dbReference type="Proteomes" id="UP000238701"/>
    </source>
</evidence>
<evidence type="ECO:0000313" key="2">
    <source>
        <dbReference type="EMBL" id="SPF41412.1"/>
    </source>
</evidence>